<dbReference type="GeneID" id="103118344"/>
<dbReference type="RefSeq" id="XP_007528622.1">
    <property type="nucleotide sequence ID" value="XM_007528560.2"/>
</dbReference>
<comment type="similarity">
    <text evidence="2">Belongs to the PMG family.</text>
</comment>
<evidence type="ECO:0000313" key="4">
    <source>
        <dbReference type="RefSeq" id="XP_007528622.1"/>
    </source>
</evidence>
<dbReference type="InterPro" id="IPR007951">
    <property type="entry name" value="KRTAP_PMG"/>
</dbReference>
<keyword evidence="3" id="KW-1185">Reference proteome</keyword>
<evidence type="ECO:0000256" key="1">
    <source>
        <dbReference type="ARBA" id="ARBA00022744"/>
    </source>
</evidence>
<dbReference type="Proteomes" id="UP001652624">
    <property type="component" value="Chromosome 9"/>
</dbReference>
<proteinExistence type="inferred from homology"/>
<keyword evidence="1 2" id="KW-0416">Keratin</keyword>
<reference evidence="4" key="1">
    <citation type="submission" date="2025-08" db="UniProtKB">
        <authorList>
            <consortium name="RefSeq"/>
        </authorList>
    </citation>
    <scope>IDENTIFICATION</scope>
</reference>
<dbReference type="eggNOG" id="ENOG502STG2">
    <property type="taxonomic scope" value="Eukaryota"/>
</dbReference>
<dbReference type="GO" id="GO:0045095">
    <property type="term" value="C:keratin filament"/>
    <property type="evidence" value="ECO:0007669"/>
    <property type="project" value="UniProtKB-UniRule"/>
</dbReference>
<comment type="subunit">
    <text evidence="2">Interacts with hair keratins.</text>
</comment>
<dbReference type="FunCoup" id="A0A1S3A369">
    <property type="interactions" value="32"/>
</dbReference>
<protein>
    <recommendedName>
        <fullName evidence="2">Keratin-associated protein</fullName>
    </recommendedName>
</protein>
<dbReference type="OrthoDB" id="9666048at2759"/>
<gene>
    <name evidence="4" type="primary">LOC103118344</name>
</gene>
<comment type="function">
    <text evidence="2">In the hair cortex, hair keratin intermediate filaments are embedded in an interfilamentous matrix, consisting of hair keratin-associated proteins (KRTAP), which are essential for the formation of a rigid and resistant hair shaft through their extensive disulfide bond cross-linking with abundant cysteine residues of hair keratins. The matrix proteins include the high-sulfur and high-glycine-tyrosine keratins.</text>
</comment>
<accession>A0A1S3A369</accession>
<evidence type="ECO:0000313" key="3">
    <source>
        <dbReference type="Proteomes" id="UP001652624"/>
    </source>
</evidence>
<dbReference type="AlphaFoldDB" id="A0A1S3A369"/>
<evidence type="ECO:0000256" key="2">
    <source>
        <dbReference type="RuleBase" id="RU369044"/>
    </source>
</evidence>
<sequence length="169" mass="17408">MSYNCCSGSISSSSLGGCLRYPSSFCGSSYPSNLVSSSGLCSPSTCQPTSSLYSGCQEICSKPIRYQPSCVVSSPCQNSCYRPRPSTFCNPCQTMYTGSLSCGTSSSYSTGCGSGSSYSLGCGSIRPQVCGVSRFPSLSSGSGFCCPSGLTSRPCQSSCYKPSYGSGFC</sequence>
<organism evidence="3 4">
    <name type="scientific">Erinaceus europaeus</name>
    <name type="common">Western European hedgehog</name>
    <dbReference type="NCBI Taxonomy" id="9365"/>
    <lineage>
        <taxon>Eukaryota</taxon>
        <taxon>Metazoa</taxon>
        <taxon>Chordata</taxon>
        <taxon>Craniata</taxon>
        <taxon>Vertebrata</taxon>
        <taxon>Euteleostomi</taxon>
        <taxon>Mammalia</taxon>
        <taxon>Eutheria</taxon>
        <taxon>Laurasiatheria</taxon>
        <taxon>Eulipotyphla</taxon>
        <taxon>Erinaceidae</taxon>
        <taxon>Erinaceinae</taxon>
        <taxon>Erinaceus</taxon>
    </lineage>
</organism>
<dbReference type="Pfam" id="PF05287">
    <property type="entry name" value="PMG"/>
    <property type="match status" value="1"/>
</dbReference>
<dbReference type="InParanoid" id="A0A1S3A369"/>
<name>A0A1S3A369_ERIEU</name>
<dbReference type="GO" id="GO:0005829">
    <property type="term" value="C:cytosol"/>
    <property type="evidence" value="ECO:0007669"/>
    <property type="project" value="UniProtKB-ARBA"/>
</dbReference>